<evidence type="ECO:0000313" key="4">
    <source>
        <dbReference type="EMBL" id="MXN65969.1"/>
    </source>
</evidence>
<accession>A0A7X3S8N2</accession>
<dbReference type="PANTHER" id="PTHR35936:SF35">
    <property type="entry name" value="L-CYSTINE-BINDING PROTEIN TCYJ"/>
    <property type="match status" value="1"/>
</dbReference>
<evidence type="ECO:0000256" key="2">
    <source>
        <dbReference type="SAM" id="MobiDB-lite"/>
    </source>
</evidence>
<gene>
    <name evidence="4" type="ORF">GR183_13735</name>
</gene>
<dbReference type="InterPro" id="IPR001638">
    <property type="entry name" value="Solute-binding_3/MltF_N"/>
</dbReference>
<comment type="caution">
    <text evidence="4">The sequence shown here is derived from an EMBL/GenBank/DDBJ whole genome shotgun (WGS) entry which is preliminary data.</text>
</comment>
<evidence type="ECO:0000256" key="1">
    <source>
        <dbReference type="ARBA" id="ARBA00022729"/>
    </source>
</evidence>
<feature type="domain" description="Solute-binding protein family 3/N-terminal" evidence="3">
    <location>
        <begin position="36"/>
        <end position="263"/>
    </location>
</feature>
<feature type="region of interest" description="Disordered" evidence="2">
    <location>
        <begin position="1"/>
        <end position="29"/>
    </location>
</feature>
<evidence type="ECO:0000259" key="3">
    <source>
        <dbReference type="SMART" id="SM00062"/>
    </source>
</evidence>
<dbReference type="SUPFAM" id="SSF53850">
    <property type="entry name" value="Periplasmic binding protein-like II"/>
    <property type="match status" value="1"/>
</dbReference>
<proteinExistence type="predicted"/>
<evidence type="ECO:0000313" key="5">
    <source>
        <dbReference type="Proteomes" id="UP000433101"/>
    </source>
</evidence>
<dbReference type="Proteomes" id="UP000433101">
    <property type="component" value="Unassembled WGS sequence"/>
</dbReference>
<sequence>MIAGQGVAQTARDYPVPPNFWDPRATTEETGVPPETIQFLATDDYPPFSFRDSTGRLTGFNIDLARAICEELNAACSMRIKSFDALIPALMREEGDAIIAGLAPTEANLKTMRFSDTYVGLPARFVALRDEEVQAIPEELDGEKIAVVAGTMHERFLHRFFTLSDIAAYETRDEARAALMEGKAKVYFGDGLSLSFWLNGAASQNCCKFAGGPWLEPGYFDRGLSIAFRADDALRQRAIDDALRRLQAKGTYSELYLRYFPISFY</sequence>
<keyword evidence="1" id="KW-0732">Signal</keyword>
<dbReference type="Pfam" id="PF00497">
    <property type="entry name" value="SBP_bac_3"/>
    <property type="match status" value="1"/>
</dbReference>
<organism evidence="4 5">
    <name type="scientific">Stappia sediminis</name>
    <dbReference type="NCBI Taxonomy" id="2692190"/>
    <lineage>
        <taxon>Bacteria</taxon>
        <taxon>Pseudomonadati</taxon>
        <taxon>Pseudomonadota</taxon>
        <taxon>Alphaproteobacteria</taxon>
        <taxon>Hyphomicrobiales</taxon>
        <taxon>Stappiaceae</taxon>
        <taxon>Stappia</taxon>
    </lineage>
</organism>
<name>A0A7X3S8N2_9HYPH</name>
<dbReference type="EMBL" id="WUMV01000006">
    <property type="protein sequence ID" value="MXN65969.1"/>
    <property type="molecule type" value="Genomic_DNA"/>
</dbReference>
<dbReference type="SMART" id="SM00062">
    <property type="entry name" value="PBPb"/>
    <property type="match status" value="1"/>
</dbReference>
<dbReference type="Gene3D" id="3.40.190.10">
    <property type="entry name" value="Periplasmic binding protein-like II"/>
    <property type="match status" value="2"/>
</dbReference>
<protein>
    <submittedName>
        <fullName evidence="4">Transporter substrate-binding domain-containing protein</fullName>
    </submittedName>
</protein>
<reference evidence="4 5" key="1">
    <citation type="submission" date="2019-12" db="EMBL/GenBank/DDBJ databases">
        <authorList>
            <person name="Li M."/>
        </authorList>
    </citation>
    <scope>NUCLEOTIDE SEQUENCE [LARGE SCALE GENOMIC DNA]</scope>
    <source>
        <strain evidence="4 5">GBMRC 2046</strain>
    </source>
</reference>
<keyword evidence="5" id="KW-1185">Reference proteome</keyword>
<dbReference type="AlphaFoldDB" id="A0A7X3S8N2"/>
<dbReference type="PANTHER" id="PTHR35936">
    <property type="entry name" value="MEMBRANE-BOUND LYTIC MUREIN TRANSGLYCOSYLASE F"/>
    <property type="match status" value="1"/>
</dbReference>